<evidence type="ECO:0000313" key="2">
    <source>
        <dbReference type="Proteomes" id="UP001210231"/>
    </source>
</evidence>
<accession>A0ABT4UPJ6</accession>
<keyword evidence="2" id="KW-1185">Reference proteome</keyword>
<dbReference type="Proteomes" id="UP001210231">
    <property type="component" value="Unassembled WGS sequence"/>
</dbReference>
<gene>
    <name evidence="1" type="ORF">O3P16_17850</name>
</gene>
<evidence type="ECO:0000313" key="1">
    <source>
        <dbReference type="EMBL" id="MDA3616680.1"/>
    </source>
</evidence>
<dbReference type="RefSeq" id="WP_407033010.1">
    <property type="nucleotide sequence ID" value="NZ_JAQGEF010000039.1"/>
</dbReference>
<reference evidence="1 2" key="1">
    <citation type="submission" date="2022-12" db="EMBL/GenBank/DDBJ databases">
        <title>Chitinophagaceae gen. sp. nov., a new member of the family Chitinophagaceae, isolated from soil in a chemical factory.</title>
        <authorList>
            <person name="Ke Z."/>
        </authorList>
    </citation>
    <scope>NUCLEOTIDE SEQUENCE [LARGE SCALE GENOMIC DNA]</scope>
    <source>
        <strain evidence="1 2">LY-5</strain>
    </source>
</reference>
<sequence>MKAGTQYNDFVGTAAADISDYLGSTFGNSLKSLGEYFKLNLERFKVVGVSIHGSEDHYISLICVDNIKSNTEKEYITSISIDVNEDKDFLSFLFKTLHVVLYSRHDNQYSILKCDEEANYEDYHEVIVD</sequence>
<organism evidence="1 2">
    <name type="scientific">Polluticaenibacter yanchengensis</name>
    <dbReference type="NCBI Taxonomy" id="3014562"/>
    <lineage>
        <taxon>Bacteria</taxon>
        <taxon>Pseudomonadati</taxon>
        <taxon>Bacteroidota</taxon>
        <taxon>Chitinophagia</taxon>
        <taxon>Chitinophagales</taxon>
        <taxon>Chitinophagaceae</taxon>
        <taxon>Polluticaenibacter</taxon>
    </lineage>
</organism>
<proteinExistence type="predicted"/>
<dbReference type="EMBL" id="JAQGEF010000039">
    <property type="protein sequence ID" value="MDA3616680.1"/>
    <property type="molecule type" value="Genomic_DNA"/>
</dbReference>
<comment type="caution">
    <text evidence="1">The sequence shown here is derived from an EMBL/GenBank/DDBJ whole genome shotgun (WGS) entry which is preliminary data.</text>
</comment>
<protein>
    <submittedName>
        <fullName evidence="1">Uncharacterized protein</fullName>
    </submittedName>
</protein>
<name>A0ABT4UPJ6_9BACT</name>